<dbReference type="EC" id="3.4.19.12" evidence="8"/>
<keyword evidence="5 7" id="KW-0378">Hydrolase</keyword>
<feature type="domain" description="UCH catalytic" evidence="9">
    <location>
        <begin position="5"/>
        <end position="286"/>
    </location>
</feature>
<dbReference type="Gene3D" id="3.40.532.10">
    <property type="entry name" value="Peptidase C12, ubiquitin carboxyl-terminal hydrolase"/>
    <property type="match status" value="1"/>
</dbReference>
<keyword evidence="6 7" id="KW-0788">Thiol protease</keyword>
<feature type="site" description="Transition state stabilizer" evidence="7">
    <location>
        <position position="88"/>
    </location>
</feature>
<dbReference type="AlphaFoldDB" id="A0AAF1BU58"/>
<dbReference type="PROSITE" id="PS52048">
    <property type="entry name" value="UCH_DOMAIN"/>
    <property type="match status" value="1"/>
</dbReference>
<evidence type="ECO:0000313" key="10">
    <source>
        <dbReference type="EMBL" id="WOO85633.1"/>
    </source>
</evidence>
<dbReference type="GO" id="GO:0005737">
    <property type="term" value="C:cytoplasm"/>
    <property type="evidence" value="ECO:0007669"/>
    <property type="project" value="TreeGrafter"/>
</dbReference>
<evidence type="ECO:0000256" key="6">
    <source>
        <dbReference type="ARBA" id="ARBA00022807"/>
    </source>
</evidence>
<accession>A0AAF1BU58</accession>
<dbReference type="InterPro" id="IPR038765">
    <property type="entry name" value="Papain-like_cys_pep_sf"/>
</dbReference>
<reference evidence="10" key="1">
    <citation type="submission" date="2023-10" db="EMBL/GenBank/DDBJ databases">
        <authorList>
            <person name="Noh H."/>
        </authorList>
    </citation>
    <scope>NUCLEOTIDE SEQUENCE</scope>
    <source>
        <strain evidence="10">DUCC4014</strain>
    </source>
</reference>
<organism evidence="10 11">
    <name type="scientific">Vanrija pseudolonga</name>
    <dbReference type="NCBI Taxonomy" id="143232"/>
    <lineage>
        <taxon>Eukaryota</taxon>
        <taxon>Fungi</taxon>
        <taxon>Dikarya</taxon>
        <taxon>Basidiomycota</taxon>
        <taxon>Agaricomycotina</taxon>
        <taxon>Tremellomycetes</taxon>
        <taxon>Trichosporonales</taxon>
        <taxon>Trichosporonaceae</taxon>
        <taxon>Vanrija</taxon>
    </lineage>
</organism>
<dbReference type="InterPro" id="IPR001578">
    <property type="entry name" value="Peptidase_C12_UCH"/>
</dbReference>
<protein>
    <recommendedName>
        <fullName evidence="8">Ubiquitin carboxyl-terminal hydrolase</fullName>
        <ecNumber evidence="8">3.4.19.12</ecNumber>
    </recommendedName>
</protein>
<dbReference type="PRINTS" id="PR00707">
    <property type="entry name" value="UBCTHYDRLASE"/>
</dbReference>
<feature type="active site" description="Nucleophile" evidence="7">
    <location>
        <position position="94"/>
    </location>
</feature>
<dbReference type="GO" id="GO:0006511">
    <property type="term" value="P:ubiquitin-dependent protein catabolic process"/>
    <property type="evidence" value="ECO:0007669"/>
    <property type="project" value="UniProtKB-UniRule"/>
</dbReference>
<sequence length="289" mass="32014">MSQSKWVPLEASPDVFNDWSRALGLPNSPLSFQDLFSLDEEFLSFVPQPVKAVLLLFPSRGELAAAREKEESDGEGKWDGKDVWWIKQTIPNACGSIGLLHALLNLPEGALTPGSQLLKFKAATEALGRGYRLYRSGKAGAIAARLAHLRARALRSLYRLYLALDNPAHYQAMKHYEDRRRSRRALDRAKLLDEADFFESAHTAAAQAGQSAVPDDLDVDTHFIAFVQARNAKGELRVVELDGGREGPFDRGPSKDLLRDVAKIVQDKYIARAAGDINFNMIVLAGEEE</sequence>
<dbReference type="GO" id="GO:0004843">
    <property type="term" value="F:cysteine-type deubiquitinase activity"/>
    <property type="evidence" value="ECO:0007669"/>
    <property type="project" value="UniProtKB-UniRule"/>
</dbReference>
<dbReference type="Proteomes" id="UP000827549">
    <property type="component" value="Chromosome 7"/>
</dbReference>
<evidence type="ECO:0000313" key="11">
    <source>
        <dbReference type="Proteomes" id="UP000827549"/>
    </source>
</evidence>
<keyword evidence="3 7" id="KW-0645">Protease</keyword>
<feature type="active site" description="Proton donor" evidence="7">
    <location>
        <position position="222"/>
    </location>
</feature>
<name>A0AAF1BU58_9TREE</name>
<dbReference type="Gene3D" id="3.30.1490.420">
    <property type="entry name" value="Ubiquitin carboxyl-terminal hydrolase, domain 2"/>
    <property type="match status" value="1"/>
</dbReference>
<dbReference type="GeneID" id="87812295"/>
<comment type="similarity">
    <text evidence="2 7 8">Belongs to the peptidase C12 family.</text>
</comment>
<keyword evidence="4 7" id="KW-0833">Ubl conjugation pathway</keyword>
<dbReference type="GO" id="GO:0016579">
    <property type="term" value="P:protein deubiquitination"/>
    <property type="evidence" value="ECO:0007669"/>
    <property type="project" value="TreeGrafter"/>
</dbReference>
<dbReference type="PANTHER" id="PTHR10589:SF17">
    <property type="entry name" value="UBIQUITIN CARBOXYL-TERMINAL HYDROLASE"/>
    <property type="match status" value="1"/>
</dbReference>
<proteinExistence type="inferred from homology"/>
<dbReference type="EMBL" id="CP086720">
    <property type="protein sequence ID" value="WOO85633.1"/>
    <property type="molecule type" value="Genomic_DNA"/>
</dbReference>
<dbReference type="PANTHER" id="PTHR10589">
    <property type="entry name" value="UBIQUITIN CARBOXYL-TERMINAL HYDROLASE"/>
    <property type="match status" value="1"/>
</dbReference>
<evidence type="ECO:0000256" key="3">
    <source>
        <dbReference type="ARBA" id="ARBA00022670"/>
    </source>
</evidence>
<evidence type="ECO:0000259" key="9">
    <source>
        <dbReference type="PROSITE" id="PS52048"/>
    </source>
</evidence>
<evidence type="ECO:0000256" key="7">
    <source>
        <dbReference type="PROSITE-ProRule" id="PRU01393"/>
    </source>
</evidence>
<dbReference type="RefSeq" id="XP_062631659.1">
    <property type="nucleotide sequence ID" value="XM_062775676.1"/>
</dbReference>
<evidence type="ECO:0000256" key="1">
    <source>
        <dbReference type="ARBA" id="ARBA00000707"/>
    </source>
</evidence>
<evidence type="ECO:0000256" key="8">
    <source>
        <dbReference type="RuleBase" id="RU361215"/>
    </source>
</evidence>
<gene>
    <name evidence="10" type="primary">UCHL3_1</name>
    <name evidence="10" type="ORF">LOC62_07G009132</name>
</gene>
<dbReference type="InterPro" id="IPR036959">
    <property type="entry name" value="Peptidase_C12_UCH_sf"/>
</dbReference>
<evidence type="ECO:0000256" key="4">
    <source>
        <dbReference type="ARBA" id="ARBA00022786"/>
    </source>
</evidence>
<dbReference type="Pfam" id="PF01088">
    <property type="entry name" value="Peptidase_C12"/>
    <property type="match status" value="2"/>
</dbReference>
<dbReference type="SUPFAM" id="SSF54001">
    <property type="entry name" value="Cysteine proteinases"/>
    <property type="match status" value="2"/>
</dbReference>
<feature type="site" description="Important for enzyme activity" evidence="7">
    <location>
        <position position="242"/>
    </location>
</feature>
<evidence type="ECO:0000256" key="5">
    <source>
        <dbReference type="ARBA" id="ARBA00022801"/>
    </source>
</evidence>
<comment type="catalytic activity">
    <reaction evidence="1 7 8">
        <text>Thiol-dependent hydrolysis of ester, thioester, amide, peptide and isopeptide bonds formed by the C-terminal Gly of ubiquitin (a 76-residue protein attached to proteins as an intracellular targeting signal).</text>
        <dbReference type="EC" id="3.4.19.12"/>
    </reaction>
</comment>
<keyword evidence="11" id="KW-1185">Reference proteome</keyword>
<evidence type="ECO:0000256" key="2">
    <source>
        <dbReference type="ARBA" id="ARBA00009326"/>
    </source>
</evidence>